<sequence>MGPALGTLDDPPPLDPQLVLRYVTAAVAVTAGLWHLAGAASLPAEASATIAGGVALGAGQLAWAAWLCARPSRRCLAIGATAGVVLLAAAGALIVRTGTGGATPGVVTGLTVQVVLLLLASVGLQRRPAAATLRAAARGGAVVSAVTLSVVAAGGFHAHPAGAADQRSTNPSFLCHLV</sequence>
<evidence type="ECO:0000256" key="1">
    <source>
        <dbReference type="SAM" id="Phobius"/>
    </source>
</evidence>
<proteinExistence type="predicted"/>
<feature type="transmembrane region" description="Helical" evidence="1">
    <location>
        <begin position="76"/>
        <end position="95"/>
    </location>
</feature>
<protein>
    <submittedName>
        <fullName evidence="2">Uncharacterized protein</fullName>
    </submittedName>
</protein>
<keyword evidence="1" id="KW-0812">Transmembrane</keyword>
<accession>A0AAU7B2V9</accession>
<dbReference type="AlphaFoldDB" id="A0AAU7B2V9"/>
<feature type="transmembrane region" description="Helical" evidence="1">
    <location>
        <begin position="49"/>
        <end position="69"/>
    </location>
</feature>
<evidence type="ECO:0000313" key="2">
    <source>
        <dbReference type="EMBL" id="XAY07942.1"/>
    </source>
</evidence>
<keyword evidence="1" id="KW-0472">Membrane</keyword>
<name>A0AAU7B2V9_9ACTN</name>
<dbReference type="EMBL" id="CP114014">
    <property type="protein sequence ID" value="XAY07942.1"/>
    <property type="molecule type" value="Genomic_DNA"/>
</dbReference>
<reference evidence="2" key="1">
    <citation type="submission" date="2022-12" db="EMBL/GenBank/DDBJ databases">
        <title>Paraconexibacter alkalitolerans sp. nov. and Baekduia alba sp. nov., isolated from soil and emended description of the genera Paraconexibacter (Chun et al., 2020) and Baekduia (An et al., 2020).</title>
        <authorList>
            <person name="Vieira S."/>
            <person name="Huber K.J."/>
            <person name="Geppert A."/>
            <person name="Wolf J."/>
            <person name="Neumann-Schaal M."/>
            <person name="Muesken M."/>
            <person name="Overmann J."/>
        </authorList>
    </citation>
    <scope>NUCLEOTIDE SEQUENCE</scope>
    <source>
        <strain evidence="2">AEG42_29</strain>
    </source>
</reference>
<organism evidence="2">
    <name type="scientific">Paraconexibacter sp. AEG42_29</name>
    <dbReference type="NCBI Taxonomy" id="2997339"/>
    <lineage>
        <taxon>Bacteria</taxon>
        <taxon>Bacillati</taxon>
        <taxon>Actinomycetota</taxon>
        <taxon>Thermoleophilia</taxon>
        <taxon>Solirubrobacterales</taxon>
        <taxon>Paraconexibacteraceae</taxon>
        <taxon>Paraconexibacter</taxon>
    </lineage>
</organism>
<gene>
    <name evidence="2" type="ORF">DSM112329_04836</name>
</gene>
<keyword evidence="1" id="KW-1133">Transmembrane helix</keyword>
<dbReference type="RefSeq" id="WP_354699129.1">
    <property type="nucleotide sequence ID" value="NZ_CP114014.1"/>
</dbReference>
<feature type="transmembrane region" description="Helical" evidence="1">
    <location>
        <begin position="101"/>
        <end position="124"/>
    </location>
</feature>
<dbReference type="KEGG" id="parq:DSM112329_04836"/>